<accession>A0A163D3K5</accession>
<dbReference type="InterPro" id="IPR029062">
    <property type="entry name" value="Class_I_gatase-like"/>
</dbReference>
<dbReference type="SUPFAM" id="SSF52317">
    <property type="entry name" value="Class I glutamine amidotransferase-like"/>
    <property type="match status" value="1"/>
</dbReference>
<dbReference type="STRING" id="5454.A0A163D3K5"/>
<keyword evidence="2" id="KW-1185">Reference proteome</keyword>
<dbReference type="EMBL" id="JYNV01000205">
    <property type="protein sequence ID" value="KZM22883.1"/>
    <property type="molecule type" value="Genomic_DNA"/>
</dbReference>
<reference evidence="1 2" key="1">
    <citation type="journal article" date="2016" name="Sci. Rep.">
        <title>Draft genome sequencing and secretome analysis of fungal phytopathogen Ascochyta rabiei provides insight into the necrotrophic effector repertoire.</title>
        <authorList>
            <person name="Verma S."/>
            <person name="Gazara R.K."/>
            <person name="Nizam S."/>
            <person name="Parween S."/>
            <person name="Chattopadhyay D."/>
            <person name="Verma P.K."/>
        </authorList>
    </citation>
    <scope>NUCLEOTIDE SEQUENCE [LARGE SCALE GENOMIC DNA]</scope>
    <source>
        <strain evidence="1 2">ArDII</strain>
    </source>
</reference>
<dbReference type="AlphaFoldDB" id="A0A163D3K5"/>
<evidence type="ECO:0000313" key="1">
    <source>
        <dbReference type="EMBL" id="KZM22883.1"/>
    </source>
</evidence>
<dbReference type="Proteomes" id="UP000076837">
    <property type="component" value="Unassembled WGS sequence"/>
</dbReference>
<dbReference type="OrthoDB" id="543156at2759"/>
<organism evidence="1 2">
    <name type="scientific">Didymella rabiei</name>
    <name type="common">Chickpea ascochyta blight fungus</name>
    <name type="synonym">Mycosphaerella rabiei</name>
    <dbReference type="NCBI Taxonomy" id="5454"/>
    <lineage>
        <taxon>Eukaryota</taxon>
        <taxon>Fungi</taxon>
        <taxon>Dikarya</taxon>
        <taxon>Ascomycota</taxon>
        <taxon>Pezizomycotina</taxon>
        <taxon>Dothideomycetes</taxon>
        <taxon>Pleosporomycetidae</taxon>
        <taxon>Pleosporales</taxon>
        <taxon>Pleosporineae</taxon>
        <taxon>Didymellaceae</taxon>
        <taxon>Ascochyta</taxon>
    </lineage>
</organism>
<gene>
    <name evidence="1" type="ORF">ST47_g5950</name>
</gene>
<dbReference type="Gene3D" id="3.40.50.880">
    <property type="match status" value="2"/>
</dbReference>
<protein>
    <submittedName>
        <fullName evidence="1">Uncharacterized protein</fullName>
    </submittedName>
</protein>
<name>A0A163D3K5_DIDRA</name>
<comment type="caution">
    <text evidence="1">The sequence shown here is derived from an EMBL/GenBank/DDBJ whole genome shotgun (WGS) entry which is preliminary data.</text>
</comment>
<sequence>MCEVLHPFEVFKKSGFEVDLASETGSYQADWLLQQKEWLKDEERRVWEDHNSEFRSKLDKLLKPADVKWEESIAANKYSRGDIISAVCHGGAIFPGIKDKKTGKSIISGKEVTGFTTQGEIEE</sequence>
<evidence type="ECO:0000313" key="2">
    <source>
        <dbReference type="Proteomes" id="UP000076837"/>
    </source>
</evidence>
<proteinExistence type="predicted"/>